<accession>A0A7C5Q7T7</accession>
<protein>
    <submittedName>
        <fullName evidence="2">3'-5' exonuclease</fullName>
    </submittedName>
</protein>
<name>A0A7C5Q7T7_AQUAO</name>
<dbReference type="InterPro" id="IPR036397">
    <property type="entry name" value="RNaseH_sf"/>
</dbReference>
<evidence type="ECO:0000313" key="2">
    <source>
        <dbReference type="EMBL" id="HHJ63878.1"/>
    </source>
</evidence>
<dbReference type="EMBL" id="DRNB01000116">
    <property type="protein sequence ID" value="HHJ63878.1"/>
    <property type="molecule type" value="Genomic_DNA"/>
</dbReference>
<dbReference type="GO" id="GO:0003676">
    <property type="term" value="F:nucleic acid binding"/>
    <property type="evidence" value="ECO:0007669"/>
    <property type="project" value="InterPro"/>
</dbReference>
<proteinExistence type="predicted"/>
<dbReference type="GO" id="GO:0004527">
    <property type="term" value="F:exonuclease activity"/>
    <property type="evidence" value="ECO:0007669"/>
    <property type="project" value="UniProtKB-KW"/>
</dbReference>
<dbReference type="SUPFAM" id="SSF53098">
    <property type="entry name" value="Ribonuclease H-like"/>
    <property type="match status" value="1"/>
</dbReference>
<dbReference type="InterPro" id="IPR019288">
    <property type="entry name" value="3'-5'_exonuclease_PolB-like"/>
</dbReference>
<dbReference type="InterPro" id="IPR012337">
    <property type="entry name" value="RNaseH-like_sf"/>
</dbReference>
<keyword evidence="2" id="KW-0378">Hydrolase</keyword>
<gene>
    <name evidence="2" type="ORF">ENJ61_03130</name>
</gene>
<reference evidence="2" key="1">
    <citation type="journal article" date="2020" name="mSystems">
        <title>Genome- and Community-Level Interaction Insights into Carbon Utilization and Element Cycling Functions of Hydrothermarchaeota in Hydrothermal Sediment.</title>
        <authorList>
            <person name="Zhou Z."/>
            <person name="Liu Y."/>
            <person name="Xu W."/>
            <person name="Pan J."/>
            <person name="Luo Z.H."/>
            <person name="Li M."/>
        </authorList>
    </citation>
    <scope>NUCLEOTIDE SEQUENCE [LARGE SCALE GENOMIC DNA]</scope>
    <source>
        <strain evidence="2">HyVt-501</strain>
    </source>
</reference>
<sequence>MICGGLSFATFTPGIIIFRWREKEVYSLIFDIETVPVGEEDLSEEEREYLFRRAEDEDKENRIRSMMGLWAFTAHLVSVGLLIHEAGRAVILFTGEEDGEETQEVEGVKVKFRSYSLAGGIEEAERRILTEFWRIVSDTKIGPLVSFNGRGFDSHFLMLRSMILNVKATRNLMGSRYDYSNHIDLLDLISFHGAGRLYSLDFVCRRLGLSTPKENMKAEEVKDRFREGRFRDIAFYNLQDVLAIDRLYRRLRETLGGVLGL</sequence>
<dbReference type="Gene3D" id="3.30.420.10">
    <property type="entry name" value="Ribonuclease H-like superfamily/Ribonuclease H"/>
    <property type="match status" value="1"/>
</dbReference>
<organism evidence="2">
    <name type="scientific">Aquifex aeolicus</name>
    <dbReference type="NCBI Taxonomy" id="63363"/>
    <lineage>
        <taxon>Bacteria</taxon>
        <taxon>Pseudomonadati</taxon>
        <taxon>Aquificota</taxon>
        <taxon>Aquificia</taxon>
        <taxon>Aquificales</taxon>
        <taxon>Aquificaceae</taxon>
        <taxon>Aquifex</taxon>
    </lineage>
</organism>
<dbReference type="Proteomes" id="UP000885792">
    <property type="component" value="Unassembled WGS sequence"/>
</dbReference>
<evidence type="ECO:0000259" key="1">
    <source>
        <dbReference type="Pfam" id="PF10108"/>
    </source>
</evidence>
<dbReference type="Pfam" id="PF10108">
    <property type="entry name" value="DNA_pol_B_exo2"/>
    <property type="match status" value="1"/>
</dbReference>
<comment type="caution">
    <text evidence="2">The sequence shown here is derived from an EMBL/GenBank/DDBJ whole genome shotgun (WGS) entry which is preliminary data.</text>
</comment>
<keyword evidence="2" id="KW-0269">Exonuclease</keyword>
<dbReference type="AlphaFoldDB" id="A0A7C5Q7T7"/>
<feature type="domain" description="Predicted 3'-5' exonuclease PolB-like" evidence="1">
    <location>
        <begin position="112"/>
        <end position="253"/>
    </location>
</feature>
<keyword evidence="2" id="KW-0540">Nuclease</keyword>